<evidence type="ECO:0000256" key="2">
    <source>
        <dbReference type="SAM" id="Phobius"/>
    </source>
</evidence>
<keyword evidence="2" id="KW-1133">Transmembrane helix</keyword>
<dbReference type="EnsemblMetazoa" id="ACOM040431-RA">
    <property type="protein sequence ID" value="ACOM040431-PA.1"/>
    <property type="gene ID" value="ACOM040431"/>
</dbReference>
<feature type="transmembrane region" description="Helical" evidence="2">
    <location>
        <begin position="154"/>
        <end position="173"/>
    </location>
</feature>
<reference evidence="3" key="1">
    <citation type="submission" date="2022-08" db="UniProtKB">
        <authorList>
            <consortium name="EnsemblMetazoa"/>
        </authorList>
    </citation>
    <scope>IDENTIFICATION</scope>
</reference>
<feature type="region of interest" description="Disordered" evidence="1">
    <location>
        <begin position="114"/>
        <end position="148"/>
    </location>
</feature>
<keyword evidence="2" id="KW-0472">Membrane</keyword>
<accession>A0A8W7PZN6</accession>
<dbReference type="Proteomes" id="UP000075882">
    <property type="component" value="Unassembled WGS sequence"/>
</dbReference>
<organism evidence="3">
    <name type="scientific">Anopheles coluzzii</name>
    <name type="common">African malaria mosquito</name>
    <dbReference type="NCBI Taxonomy" id="1518534"/>
    <lineage>
        <taxon>Eukaryota</taxon>
        <taxon>Metazoa</taxon>
        <taxon>Ecdysozoa</taxon>
        <taxon>Arthropoda</taxon>
        <taxon>Hexapoda</taxon>
        <taxon>Insecta</taxon>
        <taxon>Pterygota</taxon>
        <taxon>Neoptera</taxon>
        <taxon>Endopterygota</taxon>
        <taxon>Diptera</taxon>
        <taxon>Nematocera</taxon>
        <taxon>Culicoidea</taxon>
        <taxon>Culicidae</taxon>
        <taxon>Anophelinae</taxon>
        <taxon>Anopheles</taxon>
    </lineage>
</organism>
<feature type="transmembrane region" description="Helical" evidence="2">
    <location>
        <begin position="6"/>
        <end position="24"/>
    </location>
</feature>
<dbReference type="AlphaFoldDB" id="A0A8W7PZN6"/>
<name>A0A8W7PZN6_ANOCL</name>
<protein>
    <submittedName>
        <fullName evidence="3">Uncharacterized protein</fullName>
    </submittedName>
</protein>
<evidence type="ECO:0000313" key="3">
    <source>
        <dbReference type="EnsemblMetazoa" id="ACOM040431-PA.1"/>
    </source>
</evidence>
<evidence type="ECO:0000256" key="1">
    <source>
        <dbReference type="SAM" id="MobiDB-lite"/>
    </source>
</evidence>
<keyword evidence="2" id="KW-0812">Transmembrane</keyword>
<proteinExistence type="predicted"/>
<sequence length="823" mass="91278">MSTAYKHLYSCVTFLIFVFVLNFYKNRIHVSREREASVRAATKLKRTGALNRPHPVESVGEAFFLDFSYLDWEVEGGEPSWQWDRSKQYPGRCLDVEVFFVFGSKSTTTVRRRMAGDGPEGLHYKSTVLQQQSGGERGKRKDPEPDNGVPNSSIYVFLSVLVVLLLAAGVDIAKHLTGTGGRREDAQRRLSLQNYQALIREKQKQFRMMKQHYSQPSMSIQRSVDESAATFARMEDTPMMPPPSAPVGRSLVGKSIPAPLLRRQSVPTLMRSQLAVAGGGGGGAASTFAAVQPTYGRRTSIDAFWDVDMANSGPTPINGSPQEIVLVQVQCRPGVLDRVVRLGLYLDAEKLPGQKAQRHHPMVGQMEQVHRIDHLLRRHDNVDHAKVVPQTVPDKNDATVDEKAQLLVRVLERGQPLVAKVRVQIARLDAGKLGQIVHDLLLGGDVIVHKRYALVVALPPYARDAGDAHVARLHGRHFTVRADLALLRIERHEFRIHRDEIAGLEAFGAPERFEQDCCIRTVVRVFRFQVSFIDRVTRAVCCQAVDGSIVRAFVLVQIGAEGIYVLRELLTVQAQPQTALLLGQHAAGVEQYARYLPVERKPDRLLHRYRGNAKIVENVPTACGAGSVPRFGLLVGVSGSEATFGITGSPFEAVLSELMSKFCCSSSDIWKLSGNHDFCMPWDAAADVELDEAADITQAMGRLLLRTEQSPDFRLILPAGGTVGLCGGGCSTTGRFPSVAEVKDLELLHTILFGRVLLLASSSSEWIWCSTNRFQFCIRLIRFTFALLEDRMRPSAAASGTVRKERRKLLAWHGELELPTLSM</sequence>